<dbReference type="CDD" id="cd09279">
    <property type="entry name" value="RNase_HI_like"/>
    <property type="match status" value="1"/>
</dbReference>
<dbReference type="CDD" id="cd01647">
    <property type="entry name" value="RT_LTR"/>
    <property type="match status" value="1"/>
</dbReference>
<dbReference type="Gene3D" id="1.10.340.70">
    <property type="match status" value="1"/>
</dbReference>
<dbReference type="GO" id="GO:0015074">
    <property type="term" value="P:DNA integration"/>
    <property type="evidence" value="ECO:0007669"/>
    <property type="project" value="InterPro"/>
</dbReference>
<dbReference type="InterPro" id="IPR000477">
    <property type="entry name" value="RT_dom"/>
</dbReference>
<reference evidence="4 5" key="2">
    <citation type="journal article" date="2017" name="Front. Plant Sci.">
        <title>Gene Classification and Mining of Molecular Markers Useful in Red Clover (Trifolium pratense) Breeding.</title>
        <authorList>
            <person name="Istvanek J."/>
            <person name="Dluhosova J."/>
            <person name="Dluhos P."/>
            <person name="Patkova L."/>
            <person name="Nedelnik J."/>
            <person name="Repkova J."/>
        </authorList>
    </citation>
    <scope>NUCLEOTIDE SEQUENCE [LARGE SCALE GENOMIC DNA]</scope>
    <source>
        <strain evidence="5">cv. Tatra</strain>
        <tissue evidence="4">Young leaves</tissue>
    </source>
</reference>
<gene>
    <name evidence="4" type="ORF">L195_g006698</name>
</gene>
<dbReference type="Pfam" id="PF00078">
    <property type="entry name" value="RVT_1"/>
    <property type="match status" value="1"/>
</dbReference>
<dbReference type="Pfam" id="PF17919">
    <property type="entry name" value="RT_RNaseH_2"/>
    <property type="match status" value="1"/>
</dbReference>
<dbReference type="InterPro" id="IPR043128">
    <property type="entry name" value="Rev_trsase/Diguanyl_cyclase"/>
</dbReference>
<dbReference type="InterPro" id="IPR043502">
    <property type="entry name" value="DNA/RNA_pol_sf"/>
</dbReference>
<dbReference type="InterPro" id="IPR012337">
    <property type="entry name" value="RNaseH-like_sf"/>
</dbReference>
<dbReference type="PANTHER" id="PTHR48475:SF2">
    <property type="entry name" value="RIBONUCLEASE H"/>
    <property type="match status" value="1"/>
</dbReference>
<proteinExistence type="predicted"/>
<dbReference type="Gene3D" id="3.30.70.270">
    <property type="match status" value="2"/>
</dbReference>
<feature type="domain" description="Integrase catalytic" evidence="3">
    <location>
        <begin position="542"/>
        <end position="703"/>
    </location>
</feature>
<dbReference type="InterPro" id="IPR041577">
    <property type="entry name" value="RT_RNaseH_2"/>
</dbReference>
<dbReference type="Gene3D" id="3.30.420.10">
    <property type="entry name" value="Ribonuclease H-like superfamily/Ribonuclease H"/>
    <property type="match status" value="2"/>
</dbReference>
<feature type="domain" description="RNase H type-1" evidence="2">
    <location>
        <begin position="287"/>
        <end position="416"/>
    </location>
</feature>
<name>A0A2K3P4D5_TRIPR</name>
<dbReference type="CDD" id="cd09274">
    <property type="entry name" value="RNase_HI_RT_Ty3"/>
    <property type="match status" value="1"/>
</dbReference>
<dbReference type="Pfam" id="PF13456">
    <property type="entry name" value="RVT_3"/>
    <property type="match status" value="1"/>
</dbReference>
<evidence type="ECO:0000259" key="1">
    <source>
        <dbReference type="PROSITE" id="PS50878"/>
    </source>
</evidence>
<dbReference type="Pfam" id="PF00665">
    <property type="entry name" value="rve"/>
    <property type="match status" value="1"/>
</dbReference>
<dbReference type="PROSITE" id="PS50994">
    <property type="entry name" value="INTEGRASE"/>
    <property type="match status" value="1"/>
</dbReference>
<comment type="caution">
    <text evidence="4">The sequence shown here is derived from an EMBL/GenBank/DDBJ whole genome shotgun (WGS) entry which is preliminary data.</text>
</comment>
<sequence>MMNKVFNNEIGDMLEVYMDDMIVKSEEEVDHTAHLKKVFDQARRYNMRFNPEKCTFGVKAGKFLGFYLTERGIEANPDKCRAFFEFPTPDSKKSIQSLNGMLTSLSRFVAKSAQHALPLFKLLRKESTFEWTNECEEALQHLKRALSEPPVLTRPQEGETLYVYLAVASEAISAVLIKETEQGQKPVYFVSKALQGPELRYLQIEKMALAVVMAARKLRHYFLGHNIVVRTDQPIKQLLARPDMTGRMLKWSLELSEFEILYESRKALKAQALADFIAEMTAPSTPDKDKWTIFVDGSSNTKGSGAGIILENGEGVLIEVSLELAFHTTNNQAEYEAFLAGIRLAKDMEAEEIKIYTDSQLVASQVSGEYQTKDEKLTEYLSLIKGKLAQFKEVEVKHVPREHNARADILSKLASTRKKKGGNQSLIQETLSNPSIEKSPDILLICDINVNSWMTPVFNFLNTGSLPDDKKEAAKVKRRSCAEIHEGINGQHIGGRSLARKALRAGFYWPTMQEDAKEHVKKCEKCQRHGDMHLAPPNELRTLSSPWPFAWWGMDLLGSFPKAPGQNAYLIVAVDYFTKWIEAEPLASITAFNVLRFFKRNILTRFGVPQVVVTDNGTQFTDKKVREFTIKIGTKQHFTSVEHPQTNGQAEAANRVILRGLKRRLDAAKGLWTEELHSVLWSYRTTPHSTTGETPFRLTYGTEAVIPVETGASSFRTEIPLEGEENQEALREELDLLEELRDGASLREASLKQKIAKRHDKRVIKREFNIGTLVLRRNQKESREGKLAANWEGPYKVRAKTENGAYYLEDLYNRELPRPWNAEKLKQYYS</sequence>
<dbReference type="GO" id="GO:0003676">
    <property type="term" value="F:nucleic acid binding"/>
    <property type="evidence" value="ECO:0007669"/>
    <property type="project" value="InterPro"/>
</dbReference>
<organism evidence="4 5">
    <name type="scientific">Trifolium pratense</name>
    <name type="common">Red clover</name>
    <dbReference type="NCBI Taxonomy" id="57577"/>
    <lineage>
        <taxon>Eukaryota</taxon>
        <taxon>Viridiplantae</taxon>
        <taxon>Streptophyta</taxon>
        <taxon>Embryophyta</taxon>
        <taxon>Tracheophyta</taxon>
        <taxon>Spermatophyta</taxon>
        <taxon>Magnoliopsida</taxon>
        <taxon>eudicotyledons</taxon>
        <taxon>Gunneridae</taxon>
        <taxon>Pentapetalae</taxon>
        <taxon>rosids</taxon>
        <taxon>fabids</taxon>
        <taxon>Fabales</taxon>
        <taxon>Fabaceae</taxon>
        <taxon>Papilionoideae</taxon>
        <taxon>50 kb inversion clade</taxon>
        <taxon>NPAAA clade</taxon>
        <taxon>Hologalegina</taxon>
        <taxon>IRL clade</taxon>
        <taxon>Trifolieae</taxon>
        <taxon>Trifolium</taxon>
    </lineage>
</organism>
<feature type="domain" description="Reverse transcriptase" evidence="1">
    <location>
        <begin position="1"/>
        <end position="68"/>
    </location>
</feature>
<dbReference type="SUPFAM" id="SSF53098">
    <property type="entry name" value="Ribonuclease H-like"/>
    <property type="match status" value="2"/>
</dbReference>
<dbReference type="PROSITE" id="PS50878">
    <property type="entry name" value="RT_POL"/>
    <property type="match status" value="1"/>
</dbReference>
<dbReference type="InterPro" id="IPR002156">
    <property type="entry name" value="RNaseH_domain"/>
</dbReference>
<dbReference type="ExpressionAtlas" id="A0A2K3P4D5">
    <property type="expression patterns" value="baseline"/>
</dbReference>
<dbReference type="InterPro" id="IPR001584">
    <property type="entry name" value="Integrase_cat-core"/>
</dbReference>
<evidence type="ECO:0000259" key="2">
    <source>
        <dbReference type="PROSITE" id="PS50879"/>
    </source>
</evidence>
<reference evidence="4 5" key="1">
    <citation type="journal article" date="2014" name="Am. J. Bot.">
        <title>Genome assembly and annotation for red clover (Trifolium pratense; Fabaceae).</title>
        <authorList>
            <person name="Istvanek J."/>
            <person name="Jaros M."/>
            <person name="Krenek A."/>
            <person name="Repkova J."/>
        </authorList>
    </citation>
    <scope>NUCLEOTIDE SEQUENCE [LARGE SCALE GENOMIC DNA]</scope>
    <source>
        <strain evidence="5">cv. Tatra</strain>
        <tissue evidence="4">Young leaves</tissue>
    </source>
</reference>
<dbReference type="Proteomes" id="UP000236291">
    <property type="component" value="Unassembled WGS sequence"/>
</dbReference>
<dbReference type="InterPro" id="IPR041588">
    <property type="entry name" value="Integrase_H2C2"/>
</dbReference>
<dbReference type="EMBL" id="ASHM01003609">
    <property type="protein sequence ID" value="PNY10129.1"/>
    <property type="molecule type" value="Genomic_DNA"/>
</dbReference>
<evidence type="ECO:0000313" key="5">
    <source>
        <dbReference type="Proteomes" id="UP000236291"/>
    </source>
</evidence>
<dbReference type="PROSITE" id="PS50879">
    <property type="entry name" value="RNASE_H_1"/>
    <property type="match status" value="1"/>
</dbReference>
<protein>
    <submittedName>
        <fullName evidence="4">Gag-pol polyprotein</fullName>
    </submittedName>
</protein>
<evidence type="ECO:0000259" key="3">
    <source>
        <dbReference type="PROSITE" id="PS50994"/>
    </source>
</evidence>
<evidence type="ECO:0000313" key="4">
    <source>
        <dbReference type="EMBL" id="PNY10129.1"/>
    </source>
</evidence>
<dbReference type="SUPFAM" id="SSF56672">
    <property type="entry name" value="DNA/RNA polymerases"/>
    <property type="match status" value="1"/>
</dbReference>
<dbReference type="PANTHER" id="PTHR48475">
    <property type="entry name" value="RIBONUCLEASE H"/>
    <property type="match status" value="1"/>
</dbReference>
<dbReference type="AlphaFoldDB" id="A0A2K3P4D5"/>
<dbReference type="GO" id="GO:0004523">
    <property type="term" value="F:RNA-DNA hybrid ribonuclease activity"/>
    <property type="evidence" value="ECO:0007669"/>
    <property type="project" value="InterPro"/>
</dbReference>
<dbReference type="Gene3D" id="3.10.20.370">
    <property type="match status" value="1"/>
</dbReference>
<accession>A0A2K3P4D5</accession>
<dbReference type="InterPro" id="IPR036397">
    <property type="entry name" value="RNaseH_sf"/>
</dbReference>
<dbReference type="Pfam" id="PF17921">
    <property type="entry name" value="Integrase_H2C2"/>
    <property type="match status" value="1"/>
</dbReference>